<keyword evidence="1" id="KW-0812">Transmembrane</keyword>
<protein>
    <submittedName>
        <fullName evidence="2">Uncharacterized protein</fullName>
    </submittedName>
</protein>
<accession>A0A8S5Q6F4</accession>
<keyword evidence="1" id="KW-0472">Membrane</keyword>
<dbReference type="EMBL" id="BK015581">
    <property type="protein sequence ID" value="DAE14363.1"/>
    <property type="molecule type" value="Genomic_DNA"/>
</dbReference>
<evidence type="ECO:0000313" key="2">
    <source>
        <dbReference type="EMBL" id="DAE14363.1"/>
    </source>
</evidence>
<feature type="transmembrane region" description="Helical" evidence="1">
    <location>
        <begin position="20"/>
        <end position="43"/>
    </location>
</feature>
<organism evidence="2">
    <name type="scientific">Siphoviridae sp. ct8HH20</name>
    <dbReference type="NCBI Taxonomy" id="2825359"/>
    <lineage>
        <taxon>Viruses</taxon>
        <taxon>Duplodnaviria</taxon>
        <taxon>Heunggongvirae</taxon>
        <taxon>Uroviricota</taxon>
        <taxon>Caudoviricetes</taxon>
    </lineage>
</organism>
<reference evidence="2" key="1">
    <citation type="journal article" date="2021" name="Proc. Natl. Acad. Sci. U.S.A.">
        <title>A Catalog of Tens of Thousands of Viruses from Human Metagenomes Reveals Hidden Associations with Chronic Diseases.</title>
        <authorList>
            <person name="Tisza M.J."/>
            <person name="Buck C.B."/>
        </authorList>
    </citation>
    <scope>NUCLEOTIDE SEQUENCE</scope>
    <source>
        <strain evidence="2">Ct8HH20</strain>
    </source>
</reference>
<keyword evidence="1" id="KW-1133">Transmembrane helix</keyword>
<name>A0A8S5Q6F4_9CAUD</name>
<proteinExistence type="predicted"/>
<evidence type="ECO:0000256" key="1">
    <source>
        <dbReference type="SAM" id="Phobius"/>
    </source>
</evidence>
<sequence length="50" mass="5762">MSLSVFYPLNQSLLFCMDSILSPLLILTACHTFISFCICYITLKERSKQK</sequence>